<dbReference type="Proteomes" id="UP001620626">
    <property type="component" value="Unassembled WGS sequence"/>
</dbReference>
<evidence type="ECO:0000256" key="2">
    <source>
        <dbReference type="ARBA" id="ARBA00022553"/>
    </source>
</evidence>
<sequence>METSVENEGAIDPSNSSKRSILWKLDTTIDLVTSSSADFVDNQIPGDLTQALCTVIEAVFIHGLRDAFFLKGSRHSNRPSPNFWPFVSKYTQRSIKTQISTLNQIHTEIGRARAWIRIVLNEYSLDHYISMFVKDTRQMKQFYADGAFLRDSECVNSLGVHLKRLNGLKITAPTNSSLLNTWTPSPLSLAGLIKTAPSPGAFAFQSAAVPLPVPFSSPSFNGVLPTGKGFKIGSSSPSASSSVLLADDEVAIASGEQQMVAEFGMNADQLLLDEGEQCGEDERASQTVSADDQRQQVNSSASMAMADDLESVYSHPSMMEEHQHPPLLANAGLFGGTFDQPHHYQRRQNMHNSLFSTTYQHANNKWMMAAMPAEELSSEVIVHRKAAQRHRRRTVSKSSGGDSDNGSSSRCHSNANLHAFEESSLEGKEGNLSVTSNVNAEETMVRKMVAGGMEEAPVFEEETPALSALRDSLGLEETTAKSVAIDIKPKHRLVGGFCPSFLASFGSPPPSLGTSLQDELLLAAAVVAGNDDDDKITIEELARKKFSQQGMALNSKLVHPSGKVTFSYSTDSVDELHEPSNNDGFPATFDEALRDFLDREAQKRRTSRARTSSSTTNVRLFSECSSSSAGTAPQQQSPSNMAAMPGQSPSSLAGGVSARGGGTSSKRGSAAPMTAFLFRSKELPSVPFKREKREDTERQIGSEDELITIPVPPPVVDGVYHLCTQWTTPSVRTFTYAGGTSLSSAATVSDEDGIYRLPRRLLRLTQIPRELGLDAQEFRCAGCRRNIGASFGPFNVCALNGRCYCVGHCINATNASGENGATTIIPARVLLNGDFRPRMISRESLMLLRSVGEKPFMRLDMLNPQIYEHCQLLRKVRNLRHVFSLHVLYLFSCKDSVAEDAKRRIWPQKHWHEDIHLYSIADFESVANGTMERRLNALIIFAQCHIQGCQICLQKGFFCELCNASDQPIYPFQTDITLRCPNCASVFHKECAKKAGLDDYICGLSSEQQQQQNKCPKCLRRAKYASTTTGSSSNNALAQLENNTNNK</sequence>
<evidence type="ECO:0000256" key="9">
    <source>
        <dbReference type="SAM" id="MobiDB-lite"/>
    </source>
</evidence>
<dbReference type="GO" id="GO:0005770">
    <property type="term" value="C:late endosome"/>
    <property type="evidence" value="ECO:0007669"/>
    <property type="project" value="UniProtKB-SubCell"/>
</dbReference>
<keyword evidence="12" id="KW-1185">Reference proteome</keyword>
<protein>
    <recommendedName>
        <fullName evidence="10">RUN domain-containing protein</fullName>
    </recommendedName>
</protein>
<evidence type="ECO:0000256" key="7">
    <source>
        <dbReference type="ARBA" id="ARBA00022833"/>
    </source>
</evidence>
<evidence type="ECO:0000313" key="12">
    <source>
        <dbReference type="Proteomes" id="UP001620626"/>
    </source>
</evidence>
<dbReference type="SUPFAM" id="SSF140741">
    <property type="entry name" value="RUN domain-like"/>
    <property type="match status" value="1"/>
</dbReference>
<comment type="caution">
    <text evidence="11">The sequence shown here is derived from an EMBL/GenBank/DDBJ whole genome shotgun (WGS) entry which is preliminary data.</text>
</comment>
<dbReference type="InterPro" id="IPR004012">
    <property type="entry name" value="Run_dom"/>
</dbReference>
<feature type="region of interest" description="Disordered" evidence="9">
    <location>
        <begin position="277"/>
        <end position="303"/>
    </location>
</feature>
<evidence type="ECO:0000256" key="3">
    <source>
        <dbReference type="ARBA" id="ARBA00022723"/>
    </source>
</evidence>
<comment type="subcellular location">
    <subcellularLocation>
        <location evidence="1">Late endosome</location>
    </subcellularLocation>
</comment>
<feature type="region of interest" description="Disordered" evidence="9">
    <location>
        <begin position="1027"/>
        <end position="1047"/>
    </location>
</feature>
<dbReference type="Pfam" id="PF13901">
    <property type="entry name" value="RH_dom"/>
    <property type="match status" value="1"/>
</dbReference>
<proteinExistence type="predicted"/>
<dbReference type="Gene3D" id="1.20.58.900">
    <property type="match status" value="1"/>
</dbReference>
<keyword evidence="5" id="KW-0967">Endosome</keyword>
<feature type="region of interest" description="Disordered" evidence="9">
    <location>
        <begin position="385"/>
        <end position="413"/>
    </location>
</feature>
<dbReference type="SMART" id="SM01175">
    <property type="entry name" value="DUF4206"/>
    <property type="match status" value="1"/>
</dbReference>
<evidence type="ECO:0000313" key="11">
    <source>
        <dbReference type="EMBL" id="KAL3104800.1"/>
    </source>
</evidence>
<dbReference type="SMART" id="SM00593">
    <property type="entry name" value="RUN"/>
    <property type="match status" value="1"/>
</dbReference>
<keyword evidence="4" id="KW-0677">Repeat</keyword>
<evidence type="ECO:0000256" key="5">
    <source>
        <dbReference type="ARBA" id="ARBA00022753"/>
    </source>
</evidence>
<keyword evidence="6" id="KW-0863">Zinc-finger</keyword>
<name>A0ABD2KQC5_9BILA</name>
<dbReference type="InterPro" id="IPR037213">
    <property type="entry name" value="Run_dom_sf"/>
</dbReference>
<dbReference type="GO" id="GO:0008270">
    <property type="term" value="F:zinc ion binding"/>
    <property type="evidence" value="ECO:0007669"/>
    <property type="project" value="UniProtKB-KW"/>
</dbReference>
<gene>
    <name evidence="11" type="ORF">niasHT_023999</name>
</gene>
<keyword evidence="8" id="KW-0072">Autophagy</keyword>
<organism evidence="11 12">
    <name type="scientific">Heterodera trifolii</name>
    <dbReference type="NCBI Taxonomy" id="157864"/>
    <lineage>
        <taxon>Eukaryota</taxon>
        <taxon>Metazoa</taxon>
        <taxon>Ecdysozoa</taxon>
        <taxon>Nematoda</taxon>
        <taxon>Chromadorea</taxon>
        <taxon>Rhabditida</taxon>
        <taxon>Tylenchina</taxon>
        <taxon>Tylenchomorpha</taxon>
        <taxon>Tylenchoidea</taxon>
        <taxon>Heteroderidae</taxon>
        <taxon>Heteroderinae</taxon>
        <taxon>Heterodera</taxon>
    </lineage>
</organism>
<dbReference type="Pfam" id="PF02759">
    <property type="entry name" value="RUN"/>
    <property type="match status" value="1"/>
</dbReference>
<evidence type="ECO:0000259" key="10">
    <source>
        <dbReference type="PROSITE" id="PS50826"/>
    </source>
</evidence>
<evidence type="ECO:0000256" key="8">
    <source>
        <dbReference type="ARBA" id="ARBA00023006"/>
    </source>
</evidence>
<reference evidence="11 12" key="1">
    <citation type="submission" date="2024-10" db="EMBL/GenBank/DDBJ databases">
        <authorList>
            <person name="Kim D."/>
        </authorList>
    </citation>
    <scope>NUCLEOTIDE SEQUENCE [LARGE SCALE GENOMIC DNA]</scope>
    <source>
        <strain evidence="11">BH-2024</strain>
    </source>
</reference>
<dbReference type="PROSITE" id="PS50826">
    <property type="entry name" value="RUN"/>
    <property type="match status" value="1"/>
</dbReference>
<dbReference type="GO" id="GO:0006914">
    <property type="term" value="P:autophagy"/>
    <property type="evidence" value="ECO:0007669"/>
    <property type="project" value="UniProtKB-KW"/>
</dbReference>
<feature type="compositionally biased region" description="Low complexity" evidence="9">
    <location>
        <begin position="396"/>
        <end position="409"/>
    </location>
</feature>
<evidence type="ECO:0000256" key="1">
    <source>
        <dbReference type="ARBA" id="ARBA00004603"/>
    </source>
</evidence>
<feature type="compositionally biased region" description="Polar residues" evidence="9">
    <location>
        <begin position="617"/>
        <end position="640"/>
    </location>
</feature>
<dbReference type="AlphaFoldDB" id="A0ABD2KQC5"/>
<evidence type="ECO:0000256" key="6">
    <source>
        <dbReference type="ARBA" id="ARBA00022771"/>
    </source>
</evidence>
<evidence type="ECO:0000256" key="4">
    <source>
        <dbReference type="ARBA" id="ARBA00022737"/>
    </source>
</evidence>
<keyword evidence="7" id="KW-0862">Zinc</keyword>
<dbReference type="InterPro" id="IPR025258">
    <property type="entry name" value="RH_dom"/>
</dbReference>
<dbReference type="EMBL" id="JBICBT010000696">
    <property type="protein sequence ID" value="KAL3104800.1"/>
    <property type="molecule type" value="Genomic_DNA"/>
</dbReference>
<feature type="compositionally biased region" description="Polar residues" evidence="9">
    <location>
        <begin position="1034"/>
        <end position="1047"/>
    </location>
</feature>
<feature type="region of interest" description="Disordered" evidence="9">
    <location>
        <begin position="601"/>
        <end position="670"/>
    </location>
</feature>
<keyword evidence="3" id="KW-0479">Metal-binding</keyword>
<keyword evidence="2" id="KW-0597">Phosphoprotein</keyword>
<feature type="domain" description="RUN" evidence="10">
    <location>
        <begin position="43"/>
        <end position="177"/>
    </location>
</feature>
<accession>A0ABD2KQC5</accession>
<feature type="compositionally biased region" description="Polar residues" evidence="9">
    <location>
        <begin position="285"/>
        <end position="302"/>
    </location>
</feature>
<dbReference type="PANTHER" id="PTHR12326:SF12">
    <property type="entry name" value="PLECKSTRIN HOMOLOGY AND RUN DOMAIN CONTAINING M1"/>
    <property type="match status" value="1"/>
</dbReference>
<dbReference type="InterPro" id="IPR051366">
    <property type="entry name" value="DEF8"/>
</dbReference>
<feature type="compositionally biased region" description="Basic residues" evidence="9">
    <location>
        <begin position="385"/>
        <end position="395"/>
    </location>
</feature>
<dbReference type="PANTHER" id="PTHR12326">
    <property type="entry name" value="PLECKSTRIN HOMOLOGY DOMAIN CONTAINING PROTEIN"/>
    <property type="match status" value="1"/>
</dbReference>